<dbReference type="OrthoDB" id="444540at2759"/>
<dbReference type="SMART" id="SM00054">
    <property type="entry name" value="EFh"/>
    <property type="match status" value="7"/>
</dbReference>
<dbReference type="PANTHER" id="PTHR34524">
    <property type="entry name" value="CALCYPHOSIN"/>
    <property type="match status" value="1"/>
</dbReference>
<dbReference type="PANTHER" id="PTHR34524:SF6">
    <property type="entry name" value="CALCYPHOSINE LIKE"/>
    <property type="match status" value="1"/>
</dbReference>
<feature type="region of interest" description="Disordered" evidence="4">
    <location>
        <begin position="507"/>
        <end position="535"/>
    </location>
</feature>
<dbReference type="Pfam" id="PF13202">
    <property type="entry name" value="EF-hand_5"/>
    <property type="match status" value="2"/>
</dbReference>
<evidence type="ECO:0000259" key="5">
    <source>
        <dbReference type="PROSITE" id="PS50222"/>
    </source>
</evidence>
<feature type="domain" description="EF-hand" evidence="5">
    <location>
        <begin position="619"/>
        <end position="654"/>
    </location>
</feature>
<feature type="compositionally biased region" description="Low complexity" evidence="4">
    <location>
        <begin position="465"/>
        <end position="483"/>
    </location>
</feature>
<feature type="region of interest" description="Disordered" evidence="4">
    <location>
        <begin position="543"/>
        <end position="562"/>
    </location>
</feature>
<dbReference type="OMA" id="QKTHHAG"/>
<evidence type="ECO:0000313" key="7">
    <source>
        <dbReference type="Proteomes" id="UP000054937"/>
    </source>
</evidence>
<dbReference type="Gene3D" id="1.10.238.10">
    <property type="entry name" value="EF-hand"/>
    <property type="match status" value="7"/>
</dbReference>
<dbReference type="InterPro" id="IPR051581">
    <property type="entry name" value="Ca-bind"/>
</dbReference>
<dbReference type="EMBL" id="LDAU01000215">
    <property type="protein sequence ID" value="KRW99290.1"/>
    <property type="molecule type" value="Genomic_DNA"/>
</dbReference>
<organism evidence="6 7">
    <name type="scientific">Pseudocohnilembus persalinus</name>
    <name type="common">Ciliate</name>
    <dbReference type="NCBI Taxonomy" id="266149"/>
    <lineage>
        <taxon>Eukaryota</taxon>
        <taxon>Sar</taxon>
        <taxon>Alveolata</taxon>
        <taxon>Ciliophora</taxon>
        <taxon>Intramacronucleata</taxon>
        <taxon>Oligohymenophorea</taxon>
        <taxon>Scuticociliatia</taxon>
        <taxon>Philasterida</taxon>
        <taxon>Pseudocohnilembidae</taxon>
        <taxon>Pseudocohnilembus</taxon>
    </lineage>
</organism>
<dbReference type="GO" id="GO:0005509">
    <property type="term" value="F:calcium ion binding"/>
    <property type="evidence" value="ECO:0007669"/>
    <property type="project" value="InterPro"/>
</dbReference>
<dbReference type="InParanoid" id="A0A0V0QAW7"/>
<dbReference type="PROSITE" id="PS50222">
    <property type="entry name" value="EF_HAND_2"/>
    <property type="match status" value="3"/>
</dbReference>
<feature type="region of interest" description="Disordered" evidence="4">
    <location>
        <begin position="465"/>
        <end position="495"/>
    </location>
</feature>
<keyword evidence="1" id="KW-0479">Metal-binding</keyword>
<dbReference type="InterPro" id="IPR018247">
    <property type="entry name" value="EF_Hand_1_Ca_BS"/>
</dbReference>
<dbReference type="SUPFAM" id="SSF47473">
    <property type="entry name" value="EF-hand"/>
    <property type="match status" value="4"/>
</dbReference>
<keyword evidence="7" id="KW-1185">Reference proteome</keyword>
<dbReference type="AlphaFoldDB" id="A0A0V0QAW7"/>
<feature type="region of interest" description="Disordered" evidence="4">
    <location>
        <begin position="854"/>
        <end position="1005"/>
    </location>
</feature>
<proteinExistence type="predicted"/>
<evidence type="ECO:0000256" key="4">
    <source>
        <dbReference type="SAM" id="MobiDB-lite"/>
    </source>
</evidence>
<feature type="compositionally biased region" description="Polar residues" evidence="4">
    <location>
        <begin position="854"/>
        <end position="880"/>
    </location>
</feature>
<feature type="domain" description="EF-hand" evidence="5">
    <location>
        <begin position="254"/>
        <end position="289"/>
    </location>
</feature>
<dbReference type="PROSITE" id="PS00018">
    <property type="entry name" value="EF_HAND_1"/>
    <property type="match status" value="2"/>
</dbReference>
<reference evidence="6 7" key="1">
    <citation type="journal article" date="2015" name="Sci. Rep.">
        <title>Genome of the facultative scuticociliatosis pathogen Pseudocohnilembus persalinus provides insight into its virulence through horizontal gene transfer.</title>
        <authorList>
            <person name="Xiong J."/>
            <person name="Wang G."/>
            <person name="Cheng J."/>
            <person name="Tian M."/>
            <person name="Pan X."/>
            <person name="Warren A."/>
            <person name="Jiang C."/>
            <person name="Yuan D."/>
            <person name="Miao W."/>
        </authorList>
    </citation>
    <scope>NUCLEOTIDE SEQUENCE [LARGE SCALE GENOMIC DNA]</scope>
    <source>
        <strain evidence="6">36N120E</strain>
    </source>
</reference>
<dbReference type="CDD" id="cd00051">
    <property type="entry name" value="EFh"/>
    <property type="match status" value="2"/>
</dbReference>
<accession>A0A0V0QAW7</accession>
<name>A0A0V0QAW7_PSEPJ</name>
<feature type="domain" description="EF-hand" evidence="5">
    <location>
        <begin position="63"/>
        <end position="98"/>
    </location>
</feature>
<sequence length="1220" mass="144512">MIQQLKNNFEKDLKNKLSLKSSSKLGIDQVLLKAFKFYDLQSTGKADKNQFLRAIAKTGVVFEDIQQANQIFLVYDQNNSGFIDYKEFVNNFLGISDTQSQISANQSVLHNNPQNVSHVFDHMQENQNNQFDNRSQISHQQSQISQQQRQYNQNQMQQYQNQNQYSPSQSVRSQQINNNQQQQQQYQQTPSQISQQSQFQRLDAFGKFRQILQTRGGTGLMKFHKNLMIQDTIGKQSINFNQFRKALRDFRLNLDYDMLETIFNQFDKSKTGQLNYQEFIEEIRGPLSKSRYETITQIFQAFDEQQQYIIDLKTLREQFDAKNHPLVQKNRKSPQEVLSEFSSNLDLYTDLKNIRDGKLALQDFLDFSSYLSFSFEFDNDFIEFYNGVWNPKQIYSSSQQQQFQNQQQNLNQQFQKNLNFNDQQSQRPQQQMNNFMGHQNEQNQNFDQKSVSQQSNVNSQQNFQNYKQEQQQLQQQEQQQYQFSPNPYGKKTNFTSEQDPIQATRPLQNQSQNFQKQTSQFTQNRNSGQKASQKDSQYNLLTGEENKYSSPGQLEKQRKNQFQPSFDEISQNNSQISYQSKHSQQINKYKANPFENVSTRQIELILQRIHKRLCSRGVRGFLGLQKQFAIIDSDNDGLINLEQFKQALQRFRVDVTESEIEIVFNLFDKQLSKYINYRFFLYTLRGELDGFRTIVVQTVFDKIDTDRDGEVTLTECFQNFSARNHPEVKNNRKSEEEVNQEFRESLILHHQLEGNSQYEIITKHQFFQYFSYLSSTIQDNSYFESIMRQAFKISNETNLFQQHAGHKQYFDQRSKAYLQDHHKVAVFGGNVAEHAPFGTDDQVRRKQLANQQQVKYNDFNDNQSNIRSEISKPTQSQQFERATPIRRPDQLDIFGGYQNEPQNNKKTNQDFDQKSQISQQPSYQQSQQYNQNFHDNQSQQYQESQQNQQMQQNPMQQQNNFFHQQQLQQNQHEPEQQSHQAQNQKQQQQQFQEKQSYSPQQERQLDQNIPQIQKLKEKLIQRGVKGFLSLLRQFKLGDVQLSGQLNFQAFLQCLKDLRIELTEQQIQELFHQNANQEGFLLYEPFFEQLIGNLSGQRKYLVTQAFSNIDYEHSGEISLDELKNSFQARGHPEVKARRATEQEIMVAFLDNIDFFYHLCVPMDVQKSNLFAIFDFIEYYRIVSACVVDDGFFEQMIMGCWKLENFQQGFINSQQQQLQQQY</sequence>
<evidence type="ECO:0000256" key="1">
    <source>
        <dbReference type="ARBA" id="ARBA00022723"/>
    </source>
</evidence>
<evidence type="ECO:0000313" key="6">
    <source>
        <dbReference type="EMBL" id="KRW99290.1"/>
    </source>
</evidence>
<dbReference type="InterPro" id="IPR002048">
    <property type="entry name" value="EF_hand_dom"/>
</dbReference>
<dbReference type="Proteomes" id="UP000054937">
    <property type="component" value="Unassembled WGS sequence"/>
</dbReference>
<keyword evidence="3" id="KW-0106">Calcium</keyword>
<feature type="compositionally biased region" description="Low complexity" evidence="4">
    <location>
        <begin position="914"/>
        <end position="1001"/>
    </location>
</feature>
<protein>
    <recommendedName>
        <fullName evidence="5">EF-hand domain-containing protein</fullName>
    </recommendedName>
</protein>
<dbReference type="InterPro" id="IPR011992">
    <property type="entry name" value="EF-hand-dom_pair"/>
</dbReference>
<evidence type="ECO:0000256" key="3">
    <source>
        <dbReference type="ARBA" id="ARBA00022837"/>
    </source>
</evidence>
<comment type="caution">
    <text evidence="6">The sequence shown here is derived from an EMBL/GenBank/DDBJ whole genome shotgun (WGS) entry which is preliminary data.</text>
</comment>
<evidence type="ECO:0000256" key="2">
    <source>
        <dbReference type="ARBA" id="ARBA00022737"/>
    </source>
</evidence>
<feature type="region of interest" description="Disordered" evidence="4">
    <location>
        <begin position="134"/>
        <end position="193"/>
    </location>
</feature>
<dbReference type="Pfam" id="PF13499">
    <property type="entry name" value="EF-hand_7"/>
    <property type="match status" value="1"/>
</dbReference>
<keyword evidence="2" id="KW-0677">Repeat</keyword>
<gene>
    <name evidence="6" type="ORF">PPERSA_07062</name>
</gene>